<accession>A0A151IUH2</accession>
<evidence type="ECO:0000259" key="1">
    <source>
        <dbReference type="Pfam" id="PF14529"/>
    </source>
</evidence>
<dbReference type="Gene3D" id="3.60.10.10">
    <property type="entry name" value="Endonuclease/exonuclease/phosphatase"/>
    <property type="match status" value="1"/>
</dbReference>
<dbReference type="EMBL" id="KQ980961">
    <property type="protein sequence ID" value="KYN11047.1"/>
    <property type="molecule type" value="Genomic_DNA"/>
</dbReference>
<dbReference type="GO" id="GO:0003824">
    <property type="term" value="F:catalytic activity"/>
    <property type="evidence" value="ECO:0007669"/>
    <property type="project" value="InterPro"/>
</dbReference>
<feature type="domain" description="Endonuclease/exonuclease/phosphatase" evidence="1">
    <location>
        <begin position="105"/>
        <end position="161"/>
    </location>
</feature>
<organism evidence="2 3">
    <name type="scientific">Trachymyrmex cornetzi</name>
    <dbReference type="NCBI Taxonomy" id="471704"/>
    <lineage>
        <taxon>Eukaryota</taxon>
        <taxon>Metazoa</taxon>
        <taxon>Ecdysozoa</taxon>
        <taxon>Arthropoda</taxon>
        <taxon>Hexapoda</taxon>
        <taxon>Insecta</taxon>
        <taxon>Pterygota</taxon>
        <taxon>Neoptera</taxon>
        <taxon>Endopterygota</taxon>
        <taxon>Hymenoptera</taxon>
        <taxon>Apocrita</taxon>
        <taxon>Aculeata</taxon>
        <taxon>Formicoidea</taxon>
        <taxon>Formicidae</taxon>
        <taxon>Myrmicinae</taxon>
        <taxon>Trachymyrmex</taxon>
    </lineage>
</organism>
<dbReference type="STRING" id="471704.A0A151IUH2"/>
<keyword evidence="3" id="KW-1185">Reference proteome</keyword>
<dbReference type="SUPFAM" id="SSF56219">
    <property type="entry name" value="DNase I-like"/>
    <property type="match status" value="1"/>
</dbReference>
<name>A0A151IUH2_9HYME</name>
<dbReference type="Pfam" id="PF14529">
    <property type="entry name" value="Exo_endo_phos_2"/>
    <property type="match status" value="1"/>
</dbReference>
<evidence type="ECO:0000313" key="3">
    <source>
        <dbReference type="Proteomes" id="UP000078492"/>
    </source>
</evidence>
<dbReference type="InterPro" id="IPR036691">
    <property type="entry name" value="Endo/exonu/phosph_ase_sf"/>
</dbReference>
<dbReference type="Proteomes" id="UP000078492">
    <property type="component" value="Unassembled WGS sequence"/>
</dbReference>
<evidence type="ECO:0000313" key="2">
    <source>
        <dbReference type="EMBL" id="KYN11047.1"/>
    </source>
</evidence>
<dbReference type="InterPro" id="IPR005135">
    <property type="entry name" value="Endo/exonuclease/phosphatase"/>
</dbReference>
<sequence>MGWSVIGVTQINLHHSKGASAVLARSQSVMHTAISLIQEPWVVRGCVRGVAACGKLFKVPTEQRPRACITVKGLGARLLPEVCSRDLTAVEVTAVNSAGDARKLVICSAYFPHGEEVPSLEIVRLVDLCQREGLPLLIGCDANAHHTIWGSTGMNERGRRLL</sequence>
<proteinExistence type="predicted"/>
<protein>
    <recommendedName>
        <fullName evidence="1">Endonuclease/exonuclease/phosphatase domain-containing protein</fullName>
    </recommendedName>
</protein>
<reference evidence="2 3" key="1">
    <citation type="submission" date="2015-09" db="EMBL/GenBank/DDBJ databases">
        <title>Trachymyrmex cornetzi WGS genome.</title>
        <authorList>
            <person name="Nygaard S."/>
            <person name="Hu H."/>
            <person name="Boomsma J."/>
            <person name="Zhang G."/>
        </authorList>
    </citation>
    <scope>NUCLEOTIDE SEQUENCE [LARGE SCALE GENOMIC DNA]</scope>
    <source>
        <strain evidence="2">Tcor2-1</strain>
        <tissue evidence="2">Whole body</tissue>
    </source>
</reference>
<gene>
    <name evidence="2" type="ORF">ALC57_16826</name>
</gene>
<dbReference type="AlphaFoldDB" id="A0A151IUH2"/>